<dbReference type="SMART" id="SM00060">
    <property type="entry name" value="FN3"/>
    <property type="match status" value="1"/>
</dbReference>
<accession>A0A1M5QMC1</accession>
<sequence length="460" mass="49001">MNPSFDRFWRIASMALLAGFVAACGGGGGGGDEDGSGSTPPDLRPVTDVFANPATAGANVGWVAPNAGTPTGYSISASADGMPTITQQVAAGSTSTSLTGLMPDMTYSIRVAAQYGSDSVSSAQPAVVHVPSLTNTPAQIAAYERAAAYSASLDGDAVLVMRDGQVVFERYADDYVSTDPHALASGTKSFSCALMLAAEQDGLINREQRVADVITEWAGDPNKSRTTVRQLLSLQGGLSTNPDYSALDVQNQDTYQLAIDDPAAYAPGDAFIYDPLAFQAFALMFERRSSNTDPVMYLRRKVFTPIGLTGDLWQRDAQMHPQMAGGAMMTAAAWARYGQLMLQQGTWGGSRLLPASGVQDCLRYDNPAYRGYGITWWLNRNVGSSYDPSIDQIPPDGRAGSSGQIAPRAPEDMVMAAGTGRQRLYLLPSQRLVVVRLAPLATQFDDWSDDEFLARLLGNG</sequence>
<evidence type="ECO:0000313" key="4">
    <source>
        <dbReference type="Proteomes" id="UP000199758"/>
    </source>
</evidence>
<dbReference type="InterPro" id="IPR036116">
    <property type="entry name" value="FN3_sf"/>
</dbReference>
<evidence type="ECO:0000313" key="3">
    <source>
        <dbReference type="EMBL" id="SHH15096.1"/>
    </source>
</evidence>
<dbReference type="RefSeq" id="WP_084083424.1">
    <property type="nucleotide sequence ID" value="NZ_FQWZ01000006.1"/>
</dbReference>
<dbReference type="InterPro" id="IPR003961">
    <property type="entry name" value="FN3_dom"/>
</dbReference>
<dbReference type="AlphaFoldDB" id="A0A1M5QMC1"/>
<dbReference type="EMBL" id="FQWZ01000006">
    <property type="protein sequence ID" value="SHH15096.1"/>
    <property type="molecule type" value="Genomic_DNA"/>
</dbReference>
<protein>
    <submittedName>
        <fullName evidence="3">CubicO group peptidase, beta-lactamase class C family</fullName>
    </submittedName>
</protein>
<dbReference type="CDD" id="cd00063">
    <property type="entry name" value="FN3"/>
    <property type="match status" value="1"/>
</dbReference>
<dbReference type="SUPFAM" id="SSF56601">
    <property type="entry name" value="beta-lactamase/transpeptidase-like"/>
    <property type="match status" value="1"/>
</dbReference>
<keyword evidence="1" id="KW-0732">Signal</keyword>
<evidence type="ECO:0000259" key="2">
    <source>
        <dbReference type="PROSITE" id="PS50853"/>
    </source>
</evidence>
<dbReference type="Pfam" id="PF00041">
    <property type="entry name" value="fn3"/>
    <property type="match status" value="1"/>
</dbReference>
<dbReference type="InterPro" id="IPR001466">
    <property type="entry name" value="Beta-lactam-related"/>
</dbReference>
<dbReference type="PROSITE" id="PS51257">
    <property type="entry name" value="PROKAR_LIPOPROTEIN"/>
    <property type="match status" value="1"/>
</dbReference>
<feature type="chain" id="PRO_5011979696" evidence="1">
    <location>
        <begin position="26"/>
        <end position="460"/>
    </location>
</feature>
<name>A0A1M5QMC1_9GAMM</name>
<keyword evidence="4" id="KW-1185">Reference proteome</keyword>
<dbReference type="PANTHER" id="PTHR43283:SF7">
    <property type="entry name" value="BETA-LACTAMASE-RELATED DOMAIN-CONTAINING PROTEIN"/>
    <property type="match status" value="1"/>
</dbReference>
<proteinExistence type="predicted"/>
<dbReference type="OrthoDB" id="6963107at2"/>
<dbReference type="STRING" id="490188.SAMN04488068_2703"/>
<gene>
    <name evidence="3" type="ORF">SAMN04488068_2703</name>
</gene>
<dbReference type="InterPro" id="IPR012338">
    <property type="entry name" value="Beta-lactam/transpept-like"/>
</dbReference>
<reference evidence="3 4" key="1">
    <citation type="submission" date="2016-11" db="EMBL/GenBank/DDBJ databases">
        <authorList>
            <person name="Jaros S."/>
            <person name="Januszkiewicz K."/>
            <person name="Wedrychowicz H."/>
        </authorList>
    </citation>
    <scope>NUCLEOTIDE SEQUENCE [LARGE SCALE GENOMIC DNA]</scope>
    <source>
        <strain evidence="3 4">CGMCC 1.7049</strain>
    </source>
</reference>
<dbReference type="SUPFAM" id="SSF49265">
    <property type="entry name" value="Fibronectin type III"/>
    <property type="match status" value="1"/>
</dbReference>
<dbReference type="PROSITE" id="PS50853">
    <property type="entry name" value="FN3"/>
    <property type="match status" value="1"/>
</dbReference>
<feature type="domain" description="Fibronectin type-III" evidence="2">
    <location>
        <begin position="39"/>
        <end position="133"/>
    </location>
</feature>
<organism evidence="3 4">
    <name type="scientific">Hydrocarboniphaga daqingensis</name>
    <dbReference type="NCBI Taxonomy" id="490188"/>
    <lineage>
        <taxon>Bacteria</taxon>
        <taxon>Pseudomonadati</taxon>
        <taxon>Pseudomonadota</taxon>
        <taxon>Gammaproteobacteria</taxon>
        <taxon>Nevskiales</taxon>
        <taxon>Nevskiaceae</taxon>
        <taxon>Hydrocarboniphaga</taxon>
    </lineage>
</organism>
<evidence type="ECO:0000256" key="1">
    <source>
        <dbReference type="SAM" id="SignalP"/>
    </source>
</evidence>
<dbReference type="Gene3D" id="3.40.710.10">
    <property type="entry name" value="DD-peptidase/beta-lactamase superfamily"/>
    <property type="match status" value="1"/>
</dbReference>
<feature type="signal peptide" evidence="1">
    <location>
        <begin position="1"/>
        <end position="25"/>
    </location>
</feature>
<dbReference type="Pfam" id="PF00144">
    <property type="entry name" value="Beta-lactamase"/>
    <property type="match status" value="1"/>
</dbReference>
<dbReference type="InterPro" id="IPR050789">
    <property type="entry name" value="Diverse_Enzym_Activities"/>
</dbReference>
<dbReference type="Proteomes" id="UP000199758">
    <property type="component" value="Unassembled WGS sequence"/>
</dbReference>
<dbReference type="PANTHER" id="PTHR43283">
    <property type="entry name" value="BETA-LACTAMASE-RELATED"/>
    <property type="match status" value="1"/>
</dbReference>